<dbReference type="InterPro" id="IPR018988">
    <property type="entry name" value="DUF2000"/>
</dbReference>
<evidence type="ECO:0000313" key="1">
    <source>
        <dbReference type="EMBL" id="QXO15868.1"/>
    </source>
</evidence>
<reference evidence="1" key="1">
    <citation type="submission" date="2021-06" db="EMBL/GenBank/DDBJ databases">
        <title>Vibrio nov. sp., novel gut bacterium isolated from Yellow Sea oyster.</title>
        <authorList>
            <person name="Muhammad N."/>
            <person name="Nguyen T.H."/>
            <person name="Lee Y.-J."/>
            <person name="Ko J."/>
            <person name="Kim S.-G."/>
        </authorList>
    </citation>
    <scope>NUCLEOTIDE SEQUENCE</scope>
    <source>
        <strain evidence="1">OG9-811</strain>
    </source>
</reference>
<proteinExistence type="predicted"/>
<dbReference type="InterPro" id="IPR023476">
    <property type="entry name" value="Pep_tRNA_hydro_II_dom_sf"/>
</dbReference>
<name>A0A975U641_9VIBR</name>
<dbReference type="InterPro" id="IPR017021">
    <property type="entry name" value="UCP033763"/>
</dbReference>
<dbReference type="PIRSF" id="PIRSF033736">
    <property type="entry name" value="UCP033763"/>
    <property type="match status" value="1"/>
</dbReference>
<dbReference type="Proteomes" id="UP000694232">
    <property type="component" value="Chromosome 2"/>
</dbReference>
<dbReference type="KEGG" id="vos:KNV97_05555"/>
<gene>
    <name evidence="1" type="ORF">KNV97_05555</name>
</gene>
<dbReference type="EMBL" id="CP076642">
    <property type="protein sequence ID" value="QXO15868.1"/>
    <property type="molecule type" value="Genomic_DNA"/>
</dbReference>
<dbReference type="AlphaFoldDB" id="A0A975U641"/>
<dbReference type="Gene3D" id="3.40.1490.10">
    <property type="entry name" value="Bit1"/>
    <property type="match status" value="1"/>
</dbReference>
<dbReference type="RefSeq" id="WP_136487443.1">
    <property type="nucleotide sequence ID" value="NZ_CP076642.1"/>
</dbReference>
<organism evidence="1 2">
    <name type="scientific">Vibrio ostreae</name>
    <dbReference type="NCBI Taxonomy" id="2841925"/>
    <lineage>
        <taxon>Bacteria</taxon>
        <taxon>Pseudomonadati</taxon>
        <taxon>Pseudomonadota</taxon>
        <taxon>Gammaproteobacteria</taxon>
        <taxon>Vibrionales</taxon>
        <taxon>Vibrionaceae</taxon>
        <taxon>Vibrio</taxon>
    </lineage>
</organism>
<accession>A0A975U641</accession>
<evidence type="ECO:0000313" key="2">
    <source>
        <dbReference type="Proteomes" id="UP000694232"/>
    </source>
</evidence>
<sequence length="142" mass="16134">MNLPDENQQRYVAVLSKKLDLGRSLNVLGHLSAGLADMLHREGTEYVDYRDLDGHILPNISHYPFIVLKADNSNKIRKVKQDASERGIRYTVFTHTMAQGGSAEQQTLTQQTPESELDYWGICLFGDTETIQQFTSKLSLYK</sequence>
<keyword evidence="2" id="KW-1185">Reference proteome</keyword>
<dbReference type="Pfam" id="PF09391">
    <property type="entry name" value="DUF2000"/>
    <property type="match status" value="1"/>
</dbReference>
<dbReference type="SUPFAM" id="SSF102462">
    <property type="entry name" value="Peptidyl-tRNA hydrolase II"/>
    <property type="match status" value="1"/>
</dbReference>
<protein>
    <submittedName>
        <fullName evidence="1">DUF2000 domain-containing protein</fullName>
    </submittedName>
</protein>